<evidence type="ECO:0000313" key="2">
    <source>
        <dbReference type="Proteomes" id="UP000276133"/>
    </source>
</evidence>
<dbReference type="Proteomes" id="UP000276133">
    <property type="component" value="Unassembled WGS sequence"/>
</dbReference>
<dbReference type="AlphaFoldDB" id="A0A3M7S3W9"/>
<keyword evidence="2" id="KW-1185">Reference proteome</keyword>
<dbReference type="EMBL" id="REGN01002104">
    <property type="protein sequence ID" value="RNA30298.1"/>
    <property type="molecule type" value="Genomic_DNA"/>
</dbReference>
<sequence>MIFIFMVTWSNRVPYFFLLRISHPFCSKTSKIVTQFSRNFFFTHLPPRQNKTRVSFKKVNLHNHGIVNFGTKIQNKI</sequence>
<gene>
    <name evidence="1" type="ORF">BpHYR1_008850</name>
</gene>
<evidence type="ECO:0000313" key="1">
    <source>
        <dbReference type="EMBL" id="RNA30298.1"/>
    </source>
</evidence>
<name>A0A3M7S3W9_BRAPC</name>
<comment type="caution">
    <text evidence="1">The sequence shown here is derived from an EMBL/GenBank/DDBJ whole genome shotgun (WGS) entry which is preliminary data.</text>
</comment>
<accession>A0A3M7S3W9</accession>
<reference evidence="1 2" key="1">
    <citation type="journal article" date="2018" name="Sci. Rep.">
        <title>Genomic signatures of local adaptation to the degree of environmental predictability in rotifers.</title>
        <authorList>
            <person name="Franch-Gras L."/>
            <person name="Hahn C."/>
            <person name="Garcia-Roger E.M."/>
            <person name="Carmona M.J."/>
            <person name="Serra M."/>
            <person name="Gomez A."/>
        </authorList>
    </citation>
    <scope>NUCLEOTIDE SEQUENCE [LARGE SCALE GENOMIC DNA]</scope>
    <source>
        <strain evidence="1">HYR1</strain>
    </source>
</reference>
<organism evidence="1 2">
    <name type="scientific">Brachionus plicatilis</name>
    <name type="common">Marine rotifer</name>
    <name type="synonym">Brachionus muelleri</name>
    <dbReference type="NCBI Taxonomy" id="10195"/>
    <lineage>
        <taxon>Eukaryota</taxon>
        <taxon>Metazoa</taxon>
        <taxon>Spiralia</taxon>
        <taxon>Gnathifera</taxon>
        <taxon>Rotifera</taxon>
        <taxon>Eurotatoria</taxon>
        <taxon>Monogononta</taxon>
        <taxon>Pseudotrocha</taxon>
        <taxon>Ploima</taxon>
        <taxon>Brachionidae</taxon>
        <taxon>Brachionus</taxon>
    </lineage>
</organism>
<protein>
    <submittedName>
        <fullName evidence="1">Uncharacterized protein</fullName>
    </submittedName>
</protein>
<proteinExistence type="predicted"/>